<dbReference type="SUPFAM" id="SSF53756">
    <property type="entry name" value="UDP-Glycosyltransferase/glycogen phosphorylase"/>
    <property type="match status" value="1"/>
</dbReference>
<proteinExistence type="predicted"/>
<dbReference type="PANTHER" id="PTHR46656:SF3">
    <property type="entry name" value="PUTATIVE-RELATED"/>
    <property type="match status" value="1"/>
</dbReference>
<reference evidence="1 2" key="1">
    <citation type="submission" date="2017-09" db="EMBL/GenBank/DDBJ databases">
        <title>Depth-based differentiation of microbial function through sediment-hosted aquifers and enrichment of novel symbionts in the deep terrestrial subsurface.</title>
        <authorList>
            <person name="Probst A.J."/>
            <person name="Ladd B."/>
            <person name="Jarett J.K."/>
            <person name="Geller-Mcgrath D.E."/>
            <person name="Sieber C.M."/>
            <person name="Emerson J.B."/>
            <person name="Anantharaman K."/>
            <person name="Thomas B.C."/>
            <person name="Malmstrom R."/>
            <person name="Stieglmeier M."/>
            <person name="Klingl A."/>
            <person name="Woyke T."/>
            <person name="Ryan C.M."/>
            <person name="Banfield J.F."/>
        </authorList>
    </citation>
    <scope>NUCLEOTIDE SEQUENCE [LARGE SCALE GENOMIC DNA]</scope>
    <source>
        <strain evidence="1">CG_4_10_14_3_um_filter_34_13</strain>
    </source>
</reference>
<dbReference type="AlphaFoldDB" id="A0A2M7PME5"/>
<dbReference type="PANTHER" id="PTHR46656">
    <property type="entry name" value="PUTATIVE-RELATED"/>
    <property type="match status" value="1"/>
</dbReference>
<evidence type="ECO:0000313" key="2">
    <source>
        <dbReference type="Proteomes" id="UP000230646"/>
    </source>
</evidence>
<dbReference type="Proteomes" id="UP000230646">
    <property type="component" value="Unassembled WGS sequence"/>
</dbReference>
<dbReference type="GO" id="GO:0016757">
    <property type="term" value="F:glycosyltransferase activity"/>
    <property type="evidence" value="ECO:0007669"/>
    <property type="project" value="InterPro"/>
</dbReference>
<gene>
    <name evidence="1" type="ORF">COZ07_08050</name>
</gene>
<name>A0A2M7PME5_9BACT</name>
<dbReference type="Gene3D" id="3.40.50.2000">
    <property type="entry name" value="Glycogen Phosphorylase B"/>
    <property type="match status" value="1"/>
</dbReference>
<dbReference type="Pfam" id="PF13692">
    <property type="entry name" value="Glyco_trans_1_4"/>
    <property type="match status" value="1"/>
</dbReference>
<dbReference type="RefSeq" id="WP_406608093.1">
    <property type="nucleotide sequence ID" value="NZ_PFKO01000299.1"/>
</dbReference>
<accession>A0A2M7PME5</accession>
<organism evidence="1 2">
    <name type="scientific">Candidatus Infernicultor aquiphilus</name>
    <dbReference type="NCBI Taxonomy" id="1805029"/>
    <lineage>
        <taxon>Bacteria</taxon>
        <taxon>Pseudomonadati</taxon>
        <taxon>Atribacterota</taxon>
        <taxon>Candidatus Phoenicimicrobiia</taxon>
        <taxon>Candidatus Pheonicimicrobiales</taxon>
        <taxon>Candidatus Phoenicimicrobiaceae</taxon>
        <taxon>Candidatus Infernicultor</taxon>
    </lineage>
</organism>
<comment type="caution">
    <text evidence="1">The sequence shown here is derived from an EMBL/GenBank/DDBJ whole genome shotgun (WGS) entry which is preliminary data.</text>
</comment>
<dbReference type="EMBL" id="PFKO01000299">
    <property type="protein sequence ID" value="PIY31778.1"/>
    <property type="molecule type" value="Genomic_DNA"/>
</dbReference>
<evidence type="ECO:0000313" key="1">
    <source>
        <dbReference type="EMBL" id="PIY31778.1"/>
    </source>
</evidence>
<protein>
    <submittedName>
        <fullName evidence="1">Uncharacterized protein</fullName>
    </submittedName>
</protein>
<sequence>MNSLNLISPLLAIDGYGYSAENLVFALDKIGIDVILNPHDWKIKDYSKPEIEKFMNKGYKSEIGLIYHLPPTLAQYRKYFKYLITMTMFETDKVPQIWIKYLNKYTDYVLVPSFWCRDIFIKSGLKKPIKVAQLGIDLENYEYFDRPEHSNYRFLITGKMDIRKNYQLAIDAFDEEFEDDENVVLVIKTRKGSPIDYPHSDSKKVIVLEKDYTAQEMRQLYETSDCYVYPSKGEGFGLPPREAMATGLPVILTNWGSLSEIADPLYSYPLDKIGLEPANYPNRSMIGLQNEDLGNWAIPDKEELKQKMRYVYENKKEGKIKGWLASEKMKIKANAEVGALVIKELIMDLK</sequence>